<sequence length="101" mass="12067">METSRIVKEVLGLERENLELKELCKNLYMYSLDIKDGITNDKKSIRNKDFLKQKEVYEYLGIGSDTLTQMRIDGLPCYRLSDRNIYYSKEDIKNFLLEREM</sequence>
<accession>B6W9V9</accession>
<dbReference type="SUPFAM" id="SSF46955">
    <property type="entry name" value="Putative DNA-binding domain"/>
    <property type="match status" value="1"/>
</dbReference>
<reference evidence="1 2" key="1">
    <citation type="submission" date="2008-09" db="EMBL/GenBank/DDBJ databases">
        <authorList>
            <person name="Fulton L."/>
            <person name="Clifton S."/>
            <person name="Fulton B."/>
            <person name="Xu J."/>
            <person name="Minx P."/>
            <person name="Pepin K.H."/>
            <person name="Johnson M."/>
            <person name="Thiruvilangam P."/>
            <person name="Bhonagiri V."/>
            <person name="Nash W.E."/>
            <person name="Mardis E.R."/>
            <person name="Wilson R.K."/>
        </authorList>
    </citation>
    <scope>NUCLEOTIDE SEQUENCE [LARGE SCALE GENOMIC DNA]</scope>
    <source>
        <strain evidence="1 2">DSM 7454</strain>
    </source>
</reference>
<dbReference type="STRING" id="561177.ANHYDRO_01385"/>
<dbReference type="InterPro" id="IPR009061">
    <property type="entry name" value="DNA-bd_dom_put_sf"/>
</dbReference>
<evidence type="ECO:0000313" key="2">
    <source>
        <dbReference type="Proteomes" id="UP000005451"/>
    </source>
</evidence>
<organism evidence="1 2">
    <name type="scientific">Anaerococcus hydrogenalis DSM 7454</name>
    <dbReference type="NCBI Taxonomy" id="561177"/>
    <lineage>
        <taxon>Bacteria</taxon>
        <taxon>Bacillati</taxon>
        <taxon>Bacillota</taxon>
        <taxon>Tissierellia</taxon>
        <taxon>Tissierellales</taxon>
        <taxon>Peptoniphilaceae</taxon>
        <taxon>Anaerococcus</taxon>
    </lineage>
</organism>
<name>B6W9V9_9FIRM</name>
<dbReference type="AlphaFoldDB" id="B6W9V9"/>
<dbReference type="Proteomes" id="UP000005451">
    <property type="component" value="Unassembled WGS sequence"/>
</dbReference>
<evidence type="ECO:0008006" key="3">
    <source>
        <dbReference type="Google" id="ProtNLM"/>
    </source>
</evidence>
<dbReference type="RefSeq" id="WP_004814560.1">
    <property type="nucleotide sequence ID" value="NZ_ABXA01000036.1"/>
</dbReference>
<reference evidence="1 2" key="2">
    <citation type="submission" date="2008-10" db="EMBL/GenBank/DDBJ databases">
        <title>Draft genome sequence of Anaerococcus hydrogenalis (DSM 7454).</title>
        <authorList>
            <person name="Sudarsanam P."/>
            <person name="Ley R."/>
            <person name="Guruge J."/>
            <person name="Turnbaugh P.J."/>
            <person name="Mahowald M."/>
            <person name="Liep D."/>
            <person name="Gordon J."/>
        </authorList>
    </citation>
    <scope>NUCLEOTIDE SEQUENCE [LARGE SCALE GENOMIC DNA]</scope>
    <source>
        <strain evidence="1 2">DSM 7454</strain>
    </source>
</reference>
<protein>
    <recommendedName>
        <fullName evidence="3">Helix-turn-helix domain-containing protein</fullName>
    </recommendedName>
</protein>
<evidence type="ECO:0000313" key="1">
    <source>
        <dbReference type="EMBL" id="EEB35719.1"/>
    </source>
</evidence>
<comment type="caution">
    <text evidence="1">The sequence shown here is derived from an EMBL/GenBank/DDBJ whole genome shotgun (WGS) entry which is preliminary data.</text>
</comment>
<dbReference type="EMBL" id="ABXA01000036">
    <property type="protein sequence ID" value="EEB35719.1"/>
    <property type="molecule type" value="Genomic_DNA"/>
</dbReference>
<proteinExistence type="predicted"/>
<gene>
    <name evidence="1" type="ORF">ANHYDRO_01385</name>
</gene>